<sequence length="500" mass="56449">MFDLDHDRARHLIGERLRRPRTRRGAFISRMFDNDLRVTDEQIDDARVFIGQLLALSRPQYERALRAIGRIVNAARRCVDDPTQAYTDYVASLEALSEGFDPPRLDWERLDSRKRKILKPALQDLSPAQTADLQAAILEAERAGSKHRFVEFVRYHLTPGFYREELPPHVHPIRPTSLPRALARAYQVRSDSVHSLKELVPEAWVMSDGAHTVSPAGSDLMLTHEGLHRVCLHVVRSFVSRGPTQVDKSYNYRENLPNVVRAHLAPQYYMWRPENMTTSTAQERLDEVASIFIEVLSNREEQLSTDMRPALERIEQLLNGPMDAAPRRAMLASYFLWHWLTHPDLHRPSSERWMEVAVEELSGPSLESLTVAAVIGQQPPWSVDEWCDLAEDRHNDLQRRNPQPIRPAIDALLWVETARALSSDGSVLEARAALAHAVECMPGDPALVRQENKFDEGGPIDIDLRGLVLGAAPGSGSEQHSEAGDSSSKAEEQNGHEATD</sequence>
<evidence type="ECO:0000256" key="1">
    <source>
        <dbReference type="SAM" id="MobiDB-lite"/>
    </source>
</evidence>
<evidence type="ECO:0000313" key="3">
    <source>
        <dbReference type="Proteomes" id="UP000473525"/>
    </source>
</evidence>
<proteinExistence type="predicted"/>
<dbReference type="EMBL" id="WSEK01000004">
    <property type="protein sequence ID" value="MVQ48180.1"/>
    <property type="molecule type" value="Genomic_DNA"/>
</dbReference>
<accession>A0A6L6XM66</accession>
<dbReference type="RefSeq" id="WP_157340246.1">
    <property type="nucleotide sequence ID" value="NZ_WSEK01000004.1"/>
</dbReference>
<comment type="caution">
    <text evidence="2">The sequence shown here is derived from an EMBL/GenBank/DDBJ whole genome shotgun (WGS) entry which is preliminary data.</text>
</comment>
<dbReference type="Proteomes" id="UP000473525">
    <property type="component" value="Unassembled WGS sequence"/>
</dbReference>
<protein>
    <submittedName>
        <fullName evidence="2">Uncharacterized protein</fullName>
    </submittedName>
</protein>
<keyword evidence="3" id="KW-1185">Reference proteome</keyword>
<name>A0A6L6XM66_9ACTN</name>
<reference evidence="2 3" key="1">
    <citation type="submission" date="2019-12" db="EMBL/GenBank/DDBJ databases">
        <authorList>
            <person name="Huq M.A."/>
        </authorList>
    </citation>
    <scope>NUCLEOTIDE SEQUENCE [LARGE SCALE GENOMIC DNA]</scope>
    <source>
        <strain evidence="2 3">MAH-18</strain>
    </source>
</reference>
<evidence type="ECO:0000313" key="2">
    <source>
        <dbReference type="EMBL" id="MVQ48180.1"/>
    </source>
</evidence>
<gene>
    <name evidence="2" type="ORF">GON03_03230</name>
</gene>
<organism evidence="2 3">
    <name type="scientific">Nocardioides agri</name>
    <dbReference type="NCBI Taxonomy" id="2682843"/>
    <lineage>
        <taxon>Bacteria</taxon>
        <taxon>Bacillati</taxon>
        <taxon>Actinomycetota</taxon>
        <taxon>Actinomycetes</taxon>
        <taxon>Propionibacteriales</taxon>
        <taxon>Nocardioidaceae</taxon>
        <taxon>Nocardioides</taxon>
    </lineage>
</organism>
<feature type="region of interest" description="Disordered" evidence="1">
    <location>
        <begin position="468"/>
        <end position="500"/>
    </location>
</feature>
<dbReference type="AlphaFoldDB" id="A0A6L6XM66"/>
<feature type="compositionally biased region" description="Basic and acidic residues" evidence="1">
    <location>
        <begin position="479"/>
        <end position="500"/>
    </location>
</feature>